<evidence type="ECO:0000313" key="4">
    <source>
        <dbReference type="Proteomes" id="UP000182124"/>
    </source>
</evidence>
<evidence type="ECO:0000259" key="2">
    <source>
        <dbReference type="Pfam" id="PF03544"/>
    </source>
</evidence>
<evidence type="ECO:0000256" key="1">
    <source>
        <dbReference type="SAM" id="Phobius"/>
    </source>
</evidence>
<dbReference type="SUPFAM" id="SSF74653">
    <property type="entry name" value="TolA/TonB C-terminal domain"/>
    <property type="match status" value="1"/>
</dbReference>
<feature type="transmembrane region" description="Helical" evidence="1">
    <location>
        <begin position="39"/>
        <end position="60"/>
    </location>
</feature>
<keyword evidence="1" id="KW-1133">Transmembrane helix</keyword>
<reference evidence="3 4" key="1">
    <citation type="submission" date="2016-10" db="EMBL/GenBank/DDBJ databases">
        <authorList>
            <person name="de Groot N.N."/>
        </authorList>
    </citation>
    <scope>NUCLEOTIDE SEQUENCE [LARGE SCALE GENOMIC DNA]</scope>
    <source>
        <strain evidence="3 4">CGMCC 1.3801</strain>
    </source>
</reference>
<dbReference type="AlphaFoldDB" id="A0A1G4VQG2"/>
<dbReference type="eggNOG" id="COG0810">
    <property type="taxonomic scope" value="Bacteria"/>
</dbReference>
<dbReference type="Pfam" id="PF03544">
    <property type="entry name" value="TonB_C"/>
    <property type="match status" value="1"/>
</dbReference>
<dbReference type="EMBL" id="FMTY01000003">
    <property type="protein sequence ID" value="SCX10386.1"/>
    <property type="molecule type" value="Genomic_DNA"/>
</dbReference>
<dbReference type="GO" id="GO:0055085">
    <property type="term" value="P:transmembrane transport"/>
    <property type="evidence" value="ECO:0007669"/>
    <property type="project" value="InterPro"/>
</dbReference>
<dbReference type="PANTHER" id="PTHR33446">
    <property type="entry name" value="PROTEIN TONB-RELATED"/>
    <property type="match status" value="1"/>
</dbReference>
<dbReference type="GO" id="GO:0031992">
    <property type="term" value="F:energy transducer activity"/>
    <property type="evidence" value="ECO:0007669"/>
    <property type="project" value="TreeGrafter"/>
</dbReference>
<organism evidence="3 4">
    <name type="scientific">Flavobacterium saliperosum</name>
    <dbReference type="NCBI Taxonomy" id="329186"/>
    <lineage>
        <taxon>Bacteria</taxon>
        <taxon>Pseudomonadati</taxon>
        <taxon>Bacteroidota</taxon>
        <taxon>Flavobacteriia</taxon>
        <taxon>Flavobacteriales</taxon>
        <taxon>Flavobacteriaceae</taxon>
        <taxon>Flavobacterium</taxon>
    </lineage>
</organism>
<feature type="domain" description="TonB C-terminal" evidence="2">
    <location>
        <begin position="212"/>
        <end position="271"/>
    </location>
</feature>
<name>A0A1G4VQG2_9FLAO</name>
<dbReference type="RefSeq" id="WP_023577143.1">
    <property type="nucleotide sequence ID" value="NZ_CBCSBQ010000008.1"/>
</dbReference>
<dbReference type="InterPro" id="IPR051045">
    <property type="entry name" value="TonB-dependent_transducer"/>
</dbReference>
<dbReference type="STRING" id="329186.SAMN02927925_01554"/>
<dbReference type="Proteomes" id="UP000182124">
    <property type="component" value="Unassembled WGS sequence"/>
</dbReference>
<gene>
    <name evidence="3" type="ORF">SAMN02927925_01554</name>
</gene>
<protein>
    <submittedName>
        <fullName evidence="3">Protein TonB</fullName>
    </submittedName>
</protein>
<dbReference type="InterPro" id="IPR037682">
    <property type="entry name" value="TonB_C"/>
</dbReference>
<sequence length="277" mass="30311">MSKINIYETGWVNMVFEGRNKAYGAYQLRTENPKTTVKAFFSAMALFGTVAAIPVAISYLKPDKTTALVIPDTSEEEIIPVDADVFKKEEPKKEEAGPEISKPLTDEKVIKHVNMVVAEKQKVTEEVATNKELEKAQIGQVTNEGITTTGNALVTAPKTNENGNGTGGSAIVEMPVSLEVQPQYPGGISAFLKTVGKNFKTPEVDEGIKTLQVMVYFVIEKDGSLSNIRVTRDPGYSLGKEATRVLNNMKTKWSPGYKNGQPVRTAYNLPITVNVEH</sequence>
<accession>A0A1G4VQG2</accession>
<keyword evidence="1" id="KW-0472">Membrane</keyword>
<keyword evidence="1" id="KW-0812">Transmembrane</keyword>
<proteinExistence type="predicted"/>
<evidence type="ECO:0000313" key="3">
    <source>
        <dbReference type="EMBL" id="SCX10386.1"/>
    </source>
</evidence>
<dbReference type="PANTHER" id="PTHR33446:SF2">
    <property type="entry name" value="PROTEIN TONB"/>
    <property type="match status" value="1"/>
</dbReference>
<dbReference type="GO" id="GO:0098797">
    <property type="term" value="C:plasma membrane protein complex"/>
    <property type="evidence" value="ECO:0007669"/>
    <property type="project" value="TreeGrafter"/>
</dbReference>
<dbReference type="Gene3D" id="3.30.1150.10">
    <property type="match status" value="1"/>
</dbReference>